<keyword evidence="2" id="KW-1133">Transmembrane helix</keyword>
<dbReference type="AlphaFoldDB" id="A0A267G1F2"/>
<gene>
    <name evidence="3" type="ORF">BOX15_Mlig015330g1</name>
</gene>
<feature type="region of interest" description="Disordered" evidence="1">
    <location>
        <begin position="1"/>
        <end position="21"/>
    </location>
</feature>
<feature type="transmembrane region" description="Helical" evidence="2">
    <location>
        <begin position="30"/>
        <end position="55"/>
    </location>
</feature>
<name>A0A267G1F2_9PLAT</name>
<comment type="caution">
    <text evidence="3">The sequence shown here is derived from an EMBL/GenBank/DDBJ whole genome shotgun (WGS) entry which is preliminary data.</text>
</comment>
<evidence type="ECO:0000256" key="1">
    <source>
        <dbReference type="SAM" id="MobiDB-lite"/>
    </source>
</evidence>
<accession>A0A267G1F2</accession>
<proteinExistence type="predicted"/>
<sequence length="89" mass="9484">MGGNQSWLNCDSALPAPAGQQQTEEAEGSLLLAALLLIGTVLLTLLITAIAVCVVMMRRQRNEAPGTPSEDMDFETSRSAAAYENKGFK</sequence>
<keyword evidence="2" id="KW-0812">Transmembrane</keyword>
<feature type="region of interest" description="Disordered" evidence="1">
    <location>
        <begin position="62"/>
        <end position="89"/>
    </location>
</feature>
<reference evidence="3 4" key="1">
    <citation type="submission" date="2017-06" db="EMBL/GenBank/DDBJ databases">
        <title>A platform for efficient transgenesis in Macrostomum lignano, a flatworm model organism for stem cell research.</title>
        <authorList>
            <person name="Berezikov E."/>
        </authorList>
    </citation>
    <scope>NUCLEOTIDE SEQUENCE [LARGE SCALE GENOMIC DNA]</scope>
    <source>
        <strain evidence="3">DV1</strain>
        <tissue evidence="3">Whole organism</tissue>
    </source>
</reference>
<keyword evidence="2" id="KW-0472">Membrane</keyword>
<dbReference type="Proteomes" id="UP000215902">
    <property type="component" value="Unassembled WGS sequence"/>
</dbReference>
<protein>
    <submittedName>
        <fullName evidence="3">Uncharacterized protein</fullName>
    </submittedName>
</protein>
<organism evidence="3 4">
    <name type="scientific">Macrostomum lignano</name>
    <dbReference type="NCBI Taxonomy" id="282301"/>
    <lineage>
        <taxon>Eukaryota</taxon>
        <taxon>Metazoa</taxon>
        <taxon>Spiralia</taxon>
        <taxon>Lophotrochozoa</taxon>
        <taxon>Platyhelminthes</taxon>
        <taxon>Rhabditophora</taxon>
        <taxon>Macrostomorpha</taxon>
        <taxon>Macrostomida</taxon>
        <taxon>Macrostomidae</taxon>
        <taxon>Macrostomum</taxon>
    </lineage>
</organism>
<evidence type="ECO:0000313" key="4">
    <source>
        <dbReference type="Proteomes" id="UP000215902"/>
    </source>
</evidence>
<dbReference type="EMBL" id="NIVC01000654">
    <property type="protein sequence ID" value="PAA79089.1"/>
    <property type="molecule type" value="Genomic_DNA"/>
</dbReference>
<evidence type="ECO:0000256" key="2">
    <source>
        <dbReference type="SAM" id="Phobius"/>
    </source>
</evidence>
<keyword evidence="4" id="KW-1185">Reference proteome</keyword>
<evidence type="ECO:0000313" key="3">
    <source>
        <dbReference type="EMBL" id="PAA79089.1"/>
    </source>
</evidence>